<dbReference type="PANTHER" id="PTHR33936:SF25">
    <property type="entry name" value="C2H2-TYPE DOMAIN-CONTAINING PROTEIN"/>
    <property type="match status" value="1"/>
</dbReference>
<dbReference type="AlphaFoldDB" id="A0A4Y1ZSE5"/>
<dbReference type="OrthoDB" id="6436424at2759"/>
<protein>
    <submittedName>
        <fullName evidence="1">Uncharacterized protein</fullName>
    </submittedName>
</protein>
<comment type="caution">
    <text evidence="1">The sequence shown here is derived from an EMBL/GenBank/DDBJ whole genome shotgun (WGS) entry which is preliminary data.</text>
</comment>
<accession>A0A4Y1ZSE5</accession>
<keyword evidence="2" id="KW-1185">Reference proteome</keyword>
<proteinExistence type="predicted"/>
<gene>
    <name evidence="1" type="ORF">AVEN_97810_1</name>
</gene>
<organism evidence="1 2">
    <name type="scientific">Araneus ventricosus</name>
    <name type="common">Orbweaver spider</name>
    <name type="synonym">Epeira ventricosa</name>
    <dbReference type="NCBI Taxonomy" id="182803"/>
    <lineage>
        <taxon>Eukaryota</taxon>
        <taxon>Metazoa</taxon>
        <taxon>Ecdysozoa</taxon>
        <taxon>Arthropoda</taxon>
        <taxon>Chelicerata</taxon>
        <taxon>Arachnida</taxon>
        <taxon>Araneae</taxon>
        <taxon>Araneomorphae</taxon>
        <taxon>Entelegynae</taxon>
        <taxon>Araneoidea</taxon>
        <taxon>Araneidae</taxon>
        <taxon>Araneus</taxon>
    </lineage>
</organism>
<evidence type="ECO:0000313" key="1">
    <source>
        <dbReference type="EMBL" id="GBL65506.1"/>
    </source>
</evidence>
<sequence>MKGSEDCKKLKFEKYSDFLQWMTEEENKSSAKFIIQTKKKNENHTYTSFWCNRSGIYKPKVECRKRQLKAQGTMKMGFHCTAAILVKDFYSHVEVSYLEGHYKHENSLCHVPLPQNEKELIAGKPLQGVAEKNISQDIRQSLDTTFERKHLTTRKDLQNIKRDFEITLPSKGSVLQNDETSVYLSVHKMENQKDNPVLFYKRQEGPHAVIDQNDFMLVLKTNFQKCIMYRLGADRICIYAWLLCGGASVKPLIYY</sequence>
<dbReference type="InterPro" id="IPR052797">
    <property type="entry name" value="RegFact_GeneExpr_CellDeath"/>
</dbReference>
<dbReference type="EMBL" id="BGPR01077406">
    <property type="protein sequence ID" value="GBL65506.1"/>
    <property type="molecule type" value="Genomic_DNA"/>
</dbReference>
<evidence type="ECO:0000313" key="2">
    <source>
        <dbReference type="Proteomes" id="UP000499080"/>
    </source>
</evidence>
<reference evidence="1 2" key="1">
    <citation type="journal article" date="2019" name="Sci. Rep.">
        <title>Orb-weaving spider Araneus ventricosus genome elucidates the spidroin gene catalogue.</title>
        <authorList>
            <person name="Kono N."/>
            <person name="Nakamura H."/>
            <person name="Ohtoshi R."/>
            <person name="Moran D.A.P."/>
            <person name="Shinohara A."/>
            <person name="Yoshida Y."/>
            <person name="Fujiwara M."/>
            <person name="Mori M."/>
            <person name="Tomita M."/>
            <person name="Arakawa K."/>
        </authorList>
    </citation>
    <scope>NUCLEOTIDE SEQUENCE [LARGE SCALE GENOMIC DNA]</scope>
</reference>
<dbReference type="Proteomes" id="UP000499080">
    <property type="component" value="Unassembled WGS sequence"/>
</dbReference>
<dbReference type="PANTHER" id="PTHR33936">
    <property type="entry name" value="PROTEIN CBG17840"/>
    <property type="match status" value="1"/>
</dbReference>
<name>A0A4Y1ZSE5_ARAVE</name>